<proteinExistence type="predicted"/>
<dbReference type="SUPFAM" id="SSF51430">
    <property type="entry name" value="NAD(P)-linked oxidoreductase"/>
    <property type="match status" value="1"/>
</dbReference>
<keyword evidence="3" id="KW-1185">Reference proteome</keyword>
<feature type="domain" description="NADP-dependent oxidoreductase" evidence="1">
    <location>
        <begin position="6"/>
        <end position="157"/>
    </location>
</feature>
<accession>A0ABU2G555</accession>
<dbReference type="RefSeq" id="WP_310929240.1">
    <property type="nucleotide sequence ID" value="NZ_JAMQOQ010000003.1"/>
</dbReference>
<protein>
    <submittedName>
        <fullName evidence="2">Aldo/keto reductase</fullName>
    </submittedName>
</protein>
<evidence type="ECO:0000313" key="2">
    <source>
        <dbReference type="EMBL" id="MDS0295359.1"/>
    </source>
</evidence>
<dbReference type="InterPro" id="IPR036812">
    <property type="entry name" value="NAD(P)_OxRdtase_dom_sf"/>
</dbReference>
<dbReference type="EMBL" id="JAMQOQ010000003">
    <property type="protein sequence ID" value="MDS0295359.1"/>
    <property type="molecule type" value="Genomic_DNA"/>
</dbReference>
<sequence length="172" mass="18835">MLSEANHGPGDLREACEGSLAELDVDAFDCYALHWPGALAHRGALRGLSRLPVAEQERLTFPTNESGEPAGADHSLVETWRRMEALHEDGLARTLGVCNVTLAQLTQLVEGVRVPPALVQVERHPYRPRTDLVKWCHEQGIRVIAHSPLSAPGLLTDPGRRVGGREGRFDGR</sequence>
<evidence type="ECO:0000259" key="1">
    <source>
        <dbReference type="Pfam" id="PF00248"/>
    </source>
</evidence>
<dbReference type="InterPro" id="IPR020471">
    <property type="entry name" value="AKR"/>
</dbReference>
<comment type="caution">
    <text evidence="2">The sequence shown here is derived from an EMBL/GenBank/DDBJ whole genome shotgun (WGS) entry which is preliminary data.</text>
</comment>
<dbReference type="PRINTS" id="PR00069">
    <property type="entry name" value="ALDKETRDTASE"/>
</dbReference>
<dbReference type="Proteomes" id="UP001254813">
    <property type="component" value="Unassembled WGS sequence"/>
</dbReference>
<reference evidence="2 3" key="1">
    <citation type="submission" date="2022-06" db="EMBL/GenBank/DDBJ databases">
        <title>Halogeometricum sp. a new haloarchaeum isolate from saline soil.</title>
        <authorList>
            <person name="Strakova D."/>
            <person name="Galisteo C."/>
            <person name="Sanchez-Porro C."/>
            <person name="Ventosa A."/>
        </authorList>
    </citation>
    <scope>NUCLEOTIDE SEQUENCE [LARGE SCALE GENOMIC DNA]</scope>
    <source>
        <strain evidence="3">S3BR25-2</strain>
    </source>
</reference>
<dbReference type="Gene3D" id="3.20.20.100">
    <property type="entry name" value="NADP-dependent oxidoreductase domain"/>
    <property type="match status" value="1"/>
</dbReference>
<dbReference type="Pfam" id="PF00248">
    <property type="entry name" value="Aldo_ket_red"/>
    <property type="match status" value="1"/>
</dbReference>
<dbReference type="InterPro" id="IPR023210">
    <property type="entry name" value="NADP_OxRdtase_dom"/>
</dbReference>
<dbReference type="PANTHER" id="PTHR11732">
    <property type="entry name" value="ALDO/KETO REDUCTASE"/>
    <property type="match status" value="1"/>
</dbReference>
<organism evidence="2 3">
    <name type="scientific">Halogeometricum luteum</name>
    <dbReference type="NCBI Taxonomy" id="2950537"/>
    <lineage>
        <taxon>Archaea</taxon>
        <taxon>Methanobacteriati</taxon>
        <taxon>Methanobacteriota</taxon>
        <taxon>Stenosarchaea group</taxon>
        <taxon>Halobacteria</taxon>
        <taxon>Halobacteriales</taxon>
        <taxon>Haloferacaceae</taxon>
        <taxon>Halogeometricum</taxon>
    </lineage>
</organism>
<evidence type="ECO:0000313" key="3">
    <source>
        <dbReference type="Proteomes" id="UP001254813"/>
    </source>
</evidence>
<name>A0ABU2G555_9EURY</name>
<gene>
    <name evidence="2" type="ORF">NDI79_14380</name>
</gene>